<gene>
    <name evidence="7" type="ORF">BJ997_003049</name>
    <name evidence="6" type="ORF">GY21_04330</name>
</gene>
<dbReference type="InterPro" id="IPR003961">
    <property type="entry name" value="FN3_dom"/>
</dbReference>
<sequence length="1997" mass="204956">MLRGFMLRRRSLATLGVLTSSSLVLTLVAFLYPGFTTADVELNDGGVWVTKPSGLLVGHLNYQSQVLDSGLRTKANDFDILQSGTTVITHDRANATLSLVDPANVVFGSEVHVPPAGSVALGATTVAILDQATGDVFISTVNDLTSFTLEGAEPAVSLGAGAAVAVGSDGAVRAVSARDKQIVTIETREEGGFGEPATTDLPALPDAAVVSIAAIGAESVVLDATSALLYLPGGTTVPAAAESILQQSGPASNAVLTATPTSLVTHPLDGSAAATTDSEGVTPGVPAAPVFLNGCAYAAWAGSARYVRDCPASADDVSRTVDSLQAKAAGELTFRVNRNVVVLNDLNSGLVWLVDQNMMLVDNWNEITPPSDQTDPDQQQDAVKETVENALPVRKEENTPPVAVDDDFGVRPGRSVILPVLENDSDADGDLLTASLLGESPGIGVVQPILGGTALQISVADDASGGATVRYQIDDGRGGTAEATVTLSVSAPGTNQPPVQKRTSTLVVEQGATVTRNVLSDWSDPDGDDLFLQGAASADDDVVQFAADGQVTYAAIGANIGRKNVSIVVSDGFEGVEGLLRADVRAAGSAKPLTNPDHATTVVGRTVTVSPLLNDESPSGAPLRLAKIDDVPGASVVPDFTAGTFTFTADAARTFYVQYLVTDGPNTVLGLVRIDVTDASPSALPPVAVRDVALLPTGGVVLVDVLQNDTDPAGGILVVQSLSIPDNLGISVSVLEHRILRVADQSGLAEPVSIRYTVSNGTLTAEGEVLVIPVPAPTKLMPPVAVDDSATVRVGDILTIDVLANDSHPNGDTISLSPTLVAPLVDPADGDLFISENTLRFKAGATAKTVYGTYEVIDSQGQKDAGYVTIQILAAADTNSAPRPTDLIARVLSGNSVRIPIPLDQIDPDGDSVELVGQGSAPTKGRIVEVGASWLEYEAYEASSGTDRFTYVVRDRNGARATATIQVGIAPPGSVNQKPYAVKDAVTARTARQLSVPVLVNDTDPDGDILTLEKDGLELPDGLVAKVVGDRILLETPRTEGEFSIRYTVSDPWGATAIGTLQLSITEAAPLRQPIARDDRVAVADIAGQDSVDVPVLVNDEDPDGSASALAVSVDDPAARVRPGGVVRVTLAGEAQIVVYTVTDADGLTAFAFILVPGRNDLRPTLTADVKPVQVKSGETVTLALDDYVTVADGKKPRITVASGVTATHANGDALIKDETTLVYTSAADYFGPDAISFEVTDGTGPDDPAGLTAVLSIPVTVLAPENQQPTFVGGTIEVAPGGDPVTADLQAMSQDVDPGDLKKLEFRLVGAVPAGFSLNVRGQTFEARVATNTPKGTAAAVSLEITDGTSEPITGSLQLKVVASTQPLATTTDDVVSEARQGQTSAVSVLANDISPFEGEALTVVAASVETGAGTASVRGSDVVVTPAGDFVGTMVVRYRVADVTRDVEREVDGRIRLTVQGKPDAPSTPTVTSIQDSTIVLSWNPPSNNGAVITSYTVRSANGLSTTCASTTCTLSGLTNDVEYTFTVTASNAVGESAASGASASARPDARPDAPQAPTLTFGDGSLAVSWDAPRSTGSPITSYTLEITPGGEQRNVTGTSTVWTGLENGTSYAVRVQAHNRAPEPSTFSVFSAGMVPAGVPDAPNAPTTSPATPVGDQAQISVSWNSPAANGDLVSEYTLSTMQNGAVVGTLPVSGTAATVVVAASDTDYTFAVTARNKAGESASSASSSPRRGAIPPGAPTNVLASPLDGAVGVSFTAGALNGNRSDEVSYRYRVDQTGSEGTIAAGGGTISGLSNGTGYSISVWAISSVEGVSPGAETSSGAVIPFGSPIITLQAINRQDNAVQFVWNVNGNGRVITGGDPGIDGNGNGAVTNSGLQPSQTTSLTVQYTNEGGLSASATWSGQANDAPPAFASATQGSSIGGNVYELNLNTSNFPAGSYIVKCFTDEDGQLTAKQMDVPANGTITPCTILWRTGWVYIEVVGAYTTEKLYIP</sequence>
<dbReference type="InterPro" id="IPR050964">
    <property type="entry name" value="Striated_Muscle_Regulatory"/>
</dbReference>
<evidence type="ECO:0000256" key="3">
    <source>
        <dbReference type="ARBA" id="ARBA00023326"/>
    </source>
</evidence>
<dbReference type="Pfam" id="PF17963">
    <property type="entry name" value="Big_9"/>
    <property type="match status" value="8"/>
</dbReference>
<evidence type="ECO:0000256" key="4">
    <source>
        <dbReference type="SAM" id="MobiDB-lite"/>
    </source>
</evidence>
<dbReference type="Proteomes" id="UP000561726">
    <property type="component" value="Unassembled WGS sequence"/>
</dbReference>
<evidence type="ECO:0000313" key="7">
    <source>
        <dbReference type="EMBL" id="MBB5642501.1"/>
    </source>
</evidence>
<dbReference type="CDD" id="cd00063">
    <property type="entry name" value="FN3"/>
    <property type="match status" value="3"/>
</dbReference>
<keyword evidence="2" id="KW-0378">Hydrolase</keyword>
<feature type="domain" description="Fibronectin type-III" evidence="5">
    <location>
        <begin position="1556"/>
        <end position="1642"/>
    </location>
</feature>
<dbReference type="STRING" id="1001240.GY21_04330"/>
<feature type="domain" description="Fibronectin type-III" evidence="5">
    <location>
        <begin position="1467"/>
        <end position="1555"/>
    </location>
</feature>
<dbReference type="GO" id="GO:0016798">
    <property type="term" value="F:hydrolase activity, acting on glycosyl bonds"/>
    <property type="evidence" value="ECO:0007669"/>
    <property type="project" value="UniProtKB-KW"/>
</dbReference>
<feature type="region of interest" description="Disordered" evidence="4">
    <location>
        <begin position="1723"/>
        <end position="1743"/>
    </location>
</feature>
<evidence type="ECO:0000259" key="5">
    <source>
        <dbReference type="PROSITE" id="PS50853"/>
    </source>
</evidence>
<keyword evidence="2" id="KW-0326">Glycosidase</keyword>
<evidence type="ECO:0000256" key="2">
    <source>
        <dbReference type="ARBA" id="ARBA00023295"/>
    </source>
</evidence>
<proteinExistence type="predicted"/>
<dbReference type="EMBL" id="JPXF01000011">
    <property type="protein sequence ID" value="KGJ79659.1"/>
    <property type="molecule type" value="Genomic_DNA"/>
</dbReference>
<protein>
    <recommendedName>
        <fullName evidence="5">Fibronectin type-III domain-containing protein</fullName>
    </recommendedName>
</protein>
<keyword evidence="1" id="KW-0677">Repeat</keyword>
<feature type="region of interest" description="Disordered" evidence="4">
    <location>
        <begin position="1542"/>
        <end position="1567"/>
    </location>
</feature>
<evidence type="ECO:0000313" key="8">
    <source>
        <dbReference type="Proteomes" id="UP000029864"/>
    </source>
</evidence>
<feature type="domain" description="Fibronectin type-III" evidence="5">
    <location>
        <begin position="1646"/>
        <end position="1742"/>
    </location>
</feature>
<dbReference type="eggNOG" id="COG4733">
    <property type="taxonomic scope" value="Bacteria"/>
</dbReference>
<dbReference type="PRINTS" id="PR00014">
    <property type="entry name" value="FNTYPEIII"/>
</dbReference>
<dbReference type="InterPro" id="IPR013783">
    <property type="entry name" value="Ig-like_fold"/>
</dbReference>
<evidence type="ECO:0000256" key="1">
    <source>
        <dbReference type="ARBA" id="ARBA00022737"/>
    </source>
</evidence>
<dbReference type="SMART" id="SM00060">
    <property type="entry name" value="FN3"/>
    <property type="match status" value="5"/>
</dbReference>
<keyword evidence="3" id="KW-0624">Polysaccharide degradation</keyword>
<dbReference type="GO" id="GO:0000272">
    <property type="term" value="P:polysaccharide catabolic process"/>
    <property type="evidence" value="ECO:0007669"/>
    <property type="project" value="UniProtKB-KW"/>
</dbReference>
<keyword evidence="3" id="KW-0119">Carbohydrate metabolism</keyword>
<dbReference type="Gene3D" id="2.60.40.10">
    <property type="entry name" value="Immunoglobulins"/>
    <property type="match status" value="3"/>
</dbReference>
<evidence type="ECO:0000313" key="6">
    <source>
        <dbReference type="EMBL" id="KGJ79659.1"/>
    </source>
</evidence>
<reference evidence="7 9" key="2">
    <citation type="submission" date="2020-08" db="EMBL/GenBank/DDBJ databases">
        <title>Sequencing the genomes of 1000 actinobacteria strains.</title>
        <authorList>
            <person name="Klenk H.-P."/>
        </authorList>
    </citation>
    <scope>NUCLEOTIDE SEQUENCE [LARGE SCALE GENOMIC DNA]</scope>
    <source>
        <strain evidence="7 9">DSM 21065</strain>
    </source>
</reference>
<keyword evidence="8" id="KW-1185">Reference proteome</keyword>
<dbReference type="InterPro" id="IPR036116">
    <property type="entry name" value="FN3_sf"/>
</dbReference>
<reference evidence="6 8" key="1">
    <citation type="submission" date="2014-08" db="EMBL/GenBank/DDBJ databases">
        <authorList>
            <person name="Sisinthy S."/>
        </authorList>
    </citation>
    <scope>NUCLEOTIDE SEQUENCE [LARGE SCALE GENOMIC DNA]</scope>
    <source>
        <strain evidence="6 8">RuG17</strain>
    </source>
</reference>
<feature type="compositionally biased region" description="Low complexity" evidence="4">
    <location>
        <begin position="1542"/>
        <end position="1560"/>
    </location>
</feature>
<evidence type="ECO:0000313" key="9">
    <source>
        <dbReference type="Proteomes" id="UP000561726"/>
    </source>
</evidence>
<organism evidence="6 8">
    <name type="scientific">Cryobacterium roopkundense</name>
    <dbReference type="NCBI Taxonomy" id="1001240"/>
    <lineage>
        <taxon>Bacteria</taxon>
        <taxon>Bacillati</taxon>
        <taxon>Actinomycetota</taxon>
        <taxon>Actinomycetes</taxon>
        <taxon>Micrococcales</taxon>
        <taxon>Microbacteriaceae</taxon>
        <taxon>Cryobacterium</taxon>
    </lineage>
</organism>
<dbReference type="PANTHER" id="PTHR13817:SF166">
    <property type="entry name" value="NEURONAL IGCAM-RELATED"/>
    <property type="match status" value="1"/>
</dbReference>
<dbReference type="RefSeq" id="WP_035835438.1">
    <property type="nucleotide sequence ID" value="NZ_JACHBQ010000001.1"/>
</dbReference>
<dbReference type="Pfam" id="PF00041">
    <property type="entry name" value="fn3"/>
    <property type="match status" value="3"/>
</dbReference>
<dbReference type="SUPFAM" id="SSF49265">
    <property type="entry name" value="Fibronectin type III"/>
    <property type="match status" value="2"/>
</dbReference>
<name>A0A099JMS4_9MICO</name>
<dbReference type="NCBIfam" id="NF012211">
    <property type="entry name" value="tand_rpt_95"/>
    <property type="match status" value="1"/>
</dbReference>
<dbReference type="Proteomes" id="UP000029864">
    <property type="component" value="Unassembled WGS sequence"/>
</dbReference>
<dbReference type="PROSITE" id="PS50853">
    <property type="entry name" value="FN3"/>
    <property type="match status" value="3"/>
</dbReference>
<dbReference type="EMBL" id="JACHBQ010000001">
    <property type="protein sequence ID" value="MBB5642501.1"/>
    <property type="molecule type" value="Genomic_DNA"/>
</dbReference>
<comment type="caution">
    <text evidence="6">The sequence shown here is derived from an EMBL/GenBank/DDBJ whole genome shotgun (WGS) entry which is preliminary data.</text>
</comment>
<dbReference type="PANTHER" id="PTHR13817">
    <property type="entry name" value="TITIN"/>
    <property type="match status" value="1"/>
</dbReference>
<dbReference type="Gene3D" id="2.60.40.2810">
    <property type="match status" value="3"/>
</dbReference>
<accession>A0A099JMS4</accession>